<dbReference type="InterPro" id="IPR007891">
    <property type="entry name" value="CHASE3"/>
</dbReference>
<dbReference type="InterPro" id="IPR011006">
    <property type="entry name" value="CheY-like_superfamily"/>
</dbReference>
<dbReference type="STRING" id="1759059.ATE48_03655"/>
<feature type="modified residue" description="4-aspartylphosphate" evidence="9">
    <location>
        <position position="555"/>
    </location>
</feature>
<dbReference type="InParanoid" id="A0A1B1AMY4"/>
<evidence type="ECO:0000313" key="14">
    <source>
        <dbReference type="Proteomes" id="UP000092498"/>
    </source>
</evidence>
<evidence type="ECO:0000256" key="3">
    <source>
        <dbReference type="ARBA" id="ARBA00022553"/>
    </source>
</evidence>
<dbReference type="EMBL" id="CP013244">
    <property type="protein sequence ID" value="ANP47932.1"/>
    <property type="molecule type" value="Genomic_DNA"/>
</dbReference>
<proteinExistence type="predicted"/>
<reference evidence="13 14" key="1">
    <citation type="submission" date="2015-11" db="EMBL/GenBank/DDBJ databases">
        <title>Whole-Genome Sequence of Candidatus Oderbacter manganicum from the National Park Lower Oder Valley, Germany.</title>
        <authorList>
            <person name="Braun B."/>
            <person name="Liere K."/>
            <person name="Szewzyk U."/>
        </authorList>
    </citation>
    <scope>NUCLEOTIDE SEQUENCE [LARGE SCALE GENOMIC DNA]</scope>
    <source>
        <strain evidence="13 14">OTSz_A_272</strain>
    </source>
</reference>
<feature type="domain" description="Histidine kinase" evidence="11">
    <location>
        <begin position="257"/>
        <end position="481"/>
    </location>
</feature>
<dbReference type="SUPFAM" id="SSF52172">
    <property type="entry name" value="CheY-like"/>
    <property type="match status" value="1"/>
</dbReference>
<dbReference type="InterPro" id="IPR004358">
    <property type="entry name" value="Sig_transdc_His_kin-like_C"/>
</dbReference>
<evidence type="ECO:0000256" key="6">
    <source>
        <dbReference type="ARBA" id="ARBA00022777"/>
    </source>
</evidence>
<evidence type="ECO:0000256" key="1">
    <source>
        <dbReference type="ARBA" id="ARBA00000085"/>
    </source>
</evidence>
<dbReference type="PRINTS" id="PR00344">
    <property type="entry name" value="BCTRLSENSOR"/>
</dbReference>
<evidence type="ECO:0000256" key="4">
    <source>
        <dbReference type="ARBA" id="ARBA00022679"/>
    </source>
</evidence>
<dbReference type="InterPro" id="IPR003594">
    <property type="entry name" value="HATPase_dom"/>
</dbReference>
<dbReference type="Pfam" id="PF00512">
    <property type="entry name" value="HisKA"/>
    <property type="match status" value="1"/>
</dbReference>
<dbReference type="SMART" id="SM00448">
    <property type="entry name" value="REC"/>
    <property type="match status" value="1"/>
</dbReference>
<dbReference type="Gene3D" id="3.30.565.10">
    <property type="entry name" value="Histidine kinase-like ATPase, C-terminal domain"/>
    <property type="match status" value="1"/>
</dbReference>
<keyword evidence="5" id="KW-0547">Nucleotide-binding</keyword>
<keyword evidence="7" id="KW-0067">ATP-binding</keyword>
<keyword evidence="4" id="KW-0808">Transferase</keyword>
<dbReference type="Gene3D" id="1.10.287.130">
    <property type="match status" value="1"/>
</dbReference>
<keyword evidence="10" id="KW-1133">Transmembrane helix</keyword>
<dbReference type="InterPro" id="IPR005467">
    <property type="entry name" value="His_kinase_dom"/>
</dbReference>
<dbReference type="CDD" id="cd16919">
    <property type="entry name" value="HATPase_CckA-like"/>
    <property type="match status" value="1"/>
</dbReference>
<sequence length="622" mass="67861">MLGRQLPAAATYVAALSAALLLLVITVVAALWQTEQTTQLNADVRQSLAQRSSLRLLMRGVQDAETGQRGYLLTGNENYLDPYFAGRSDIEREIANIETYAGQNPERVAEARRMRELVSSKLEELQTTIDLRREGRGNLAMARVRDGRGKLVMDEFRALIAAAEAREQAGVIEAMAAVDRGATRLRFVIIIAGLLLLGVAALLVVTVRNAMSELRVSRDEARSAHERVLQEMGAREQAEEKVRQMQKMEAIGQLTGGVAHDFNNMLAVIISSLQLAQRRLARGDTDIARFADAAMDGARRAATLTNRLLAFARRQPLQPQVLDVNRVIAGMSDLLRRTLGESISLEIVLGGGAWRSHADQSELENAILNACVNARDAMPEGGKLTIETSNVFLDEAYAAANAEVTPGQHVMIAITDTGGGMSPEVRARVFEPFYTTKEVGKGTGLGLAHVHGFLKQSGGHVAIYSEVGVGTTVKFYLPRTQMEESEDQVVRTESKDLPMGDAATIVLVVEDEERVRNLSVASLRELGYTVVHASSGEEALLKLEAKPAVTLLFTDIVMPGMSGRKLSDEAKARYPELKVLYTTGYTQNAIVHNGVVDAHARLLLKPYSIDDLARKVRAVLDE</sequence>
<accession>A0A1B1AMY4</accession>
<dbReference type="InterPro" id="IPR036097">
    <property type="entry name" value="HisK_dim/P_sf"/>
</dbReference>
<comment type="catalytic activity">
    <reaction evidence="1">
        <text>ATP + protein L-histidine = ADP + protein N-phospho-L-histidine.</text>
        <dbReference type="EC" id="2.7.13.3"/>
    </reaction>
</comment>
<feature type="transmembrane region" description="Helical" evidence="10">
    <location>
        <begin position="12"/>
        <end position="32"/>
    </location>
</feature>
<dbReference type="PROSITE" id="PS50109">
    <property type="entry name" value="HIS_KIN"/>
    <property type="match status" value="1"/>
</dbReference>
<dbReference type="OrthoDB" id="7284568at2"/>
<dbReference type="SUPFAM" id="SSF55874">
    <property type="entry name" value="ATPase domain of HSP90 chaperone/DNA topoisomerase II/histidine kinase"/>
    <property type="match status" value="1"/>
</dbReference>
<dbReference type="Proteomes" id="UP000092498">
    <property type="component" value="Chromosome"/>
</dbReference>
<evidence type="ECO:0000256" key="2">
    <source>
        <dbReference type="ARBA" id="ARBA00012438"/>
    </source>
</evidence>
<gene>
    <name evidence="13" type="ORF">ATE48_03655</name>
</gene>
<evidence type="ECO:0000259" key="12">
    <source>
        <dbReference type="PROSITE" id="PS50110"/>
    </source>
</evidence>
<dbReference type="Pfam" id="PF05227">
    <property type="entry name" value="CHASE3"/>
    <property type="match status" value="1"/>
</dbReference>
<organism evidence="13 14">
    <name type="scientific">Candidatus Viadribacter manganicus</name>
    <dbReference type="NCBI Taxonomy" id="1759059"/>
    <lineage>
        <taxon>Bacteria</taxon>
        <taxon>Pseudomonadati</taxon>
        <taxon>Pseudomonadota</taxon>
        <taxon>Alphaproteobacteria</taxon>
        <taxon>Hyphomonadales</taxon>
        <taxon>Hyphomonadaceae</taxon>
        <taxon>Candidatus Viadribacter</taxon>
    </lineage>
</organism>
<evidence type="ECO:0000256" key="8">
    <source>
        <dbReference type="ARBA" id="ARBA00023012"/>
    </source>
</evidence>
<dbReference type="PANTHER" id="PTHR43065">
    <property type="entry name" value="SENSOR HISTIDINE KINASE"/>
    <property type="match status" value="1"/>
</dbReference>
<keyword evidence="10" id="KW-0812">Transmembrane</keyword>
<dbReference type="PANTHER" id="PTHR43065:SF46">
    <property type="entry name" value="C4-DICARBOXYLATE TRANSPORT SENSOR PROTEIN DCTB"/>
    <property type="match status" value="1"/>
</dbReference>
<dbReference type="Pfam" id="PF02518">
    <property type="entry name" value="HATPase_c"/>
    <property type="match status" value="1"/>
</dbReference>
<dbReference type="InterPro" id="IPR036890">
    <property type="entry name" value="HATPase_C_sf"/>
</dbReference>
<evidence type="ECO:0000313" key="13">
    <source>
        <dbReference type="EMBL" id="ANP47932.1"/>
    </source>
</evidence>
<dbReference type="Gene3D" id="3.40.50.2300">
    <property type="match status" value="1"/>
</dbReference>
<keyword evidence="8" id="KW-0902">Two-component regulatory system</keyword>
<evidence type="ECO:0000259" key="11">
    <source>
        <dbReference type="PROSITE" id="PS50109"/>
    </source>
</evidence>
<dbReference type="GO" id="GO:0005524">
    <property type="term" value="F:ATP binding"/>
    <property type="evidence" value="ECO:0007669"/>
    <property type="project" value="UniProtKB-KW"/>
</dbReference>
<dbReference type="GO" id="GO:0000155">
    <property type="term" value="F:phosphorelay sensor kinase activity"/>
    <property type="evidence" value="ECO:0007669"/>
    <property type="project" value="InterPro"/>
</dbReference>
<keyword evidence="3 9" id="KW-0597">Phosphoprotein</keyword>
<dbReference type="KEGG" id="cbot:ATE48_03655"/>
<keyword evidence="14" id="KW-1185">Reference proteome</keyword>
<dbReference type="CDD" id="cd19410">
    <property type="entry name" value="HK9-like_sensor"/>
    <property type="match status" value="1"/>
</dbReference>
<dbReference type="EC" id="2.7.13.3" evidence="2"/>
<evidence type="ECO:0000256" key="9">
    <source>
        <dbReference type="PROSITE-ProRule" id="PRU00169"/>
    </source>
</evidence>
<feature type="domain" description="Response regulatory" evidence="12">
    <location>
        <begin position="505"/>
        <end position="620"/>
    </location>
</feature>
<dbReference type="SUPFAM" id="SSF47384">
    <property type="entry name" value="Homodimeric domain of signal transducing histidine kinase"/>
    <property type="match status" value="1"/>
</dbReference>
<keyword evidence="10" id="KW-0472">Membrane</keyword>
<dbReference type="PROSITE" id="PS50110">
    <property type="entry name" value="RESPONSE_REGULATORY"/>
    <property type="match status" value="1"/>
</dbReference>
<evidence type="ECO:0000256" key="5">
    <source>
        <dbReference type="ARBA" id="ARBA00022741"/>
    </source>
</evidence>
<protein>
    <recommendedName>
        <fullName evidence="2">histidine kinase</fullName>
        <ecNumber evidence="2">2.7.13.3</ecNumber>
    </recommendedName>
</protein>
<evidence type="ECO:0000256" key="7">
    <source>
        <dbReference type="ARBA" id="ARBA00022840"/>
    </source>
</evidence>
<feature type="transmembrane region" description="Helical" evidence="10">
    <location>
        <begin position="185"/>
        <end position="207"/>
    </location>
</feature>
<dbReference type="AlphaFoldDB" id="A0A1B1AMY4"/>
<evidence type="ECO:0000256" key="10">
    <source>
        <dbReference type="SAM" id="Phobius"/>
    </source>
</evidence>
<dbReference type="SMART" id="SM00388">
    <property type="entry name" value="HisKA"/>
    <property type="match status" value="1"/>
</dbReference>
<name>A0A1B1AMY4_9PROT</name>
<dbReference type="Pfam" id="PF00072">
    <property type="entry name" value="Response_reg"/>
    <property type="match status" value="1"/>
</dbReference>
<dbReference type="InterPro" id="IPR003661">
    <property type="entry name" value="HisK_dim/P_dom"/>
</dbReference>
<dbReference type="SMART" id="SM00387">
    <property type="entry name" value="HATPase_c"/>
    <property type="match status" value="1"/>
</dbReference>
<keyword evidence="6" id="KW-0418">Kinase</keyword>
<dbReference type="InterPro" id="IPR001789">
    <property type="entry name" value="Sig_transdc_resp-reg_receiver"/>
</dbReference>